<dbReference type="InterPro" id="IPR012337">
    <property type="entry name" value="RNaseH-like_sf"/>
</dbReference>
<gene>
    <name evidence="2" type="ORF">A2U01_0025727</name>
</gene>
<dbReference type="InterPro" id="IPR001584">
    <property type="entry name" value="Integrase_cat-core"/>
</dbReference>
<dbReference type="Gene3D" id="3.30.420.10">
    <property type="entry name" value="Ribonuclease H-like superfamily/Ribonuclease H"/>
    <property type="match status" value="1"/>
</dbReference>
<keyword evidence="3" id="KW-1185">Reference proteome</keyword>
<comment type="caution">
    <text evidence="2">The sequence shown here is derived from an EMBL/GenBank/DDBJ whole genome shotgun (WGS) entry which is preliminary data.</text>
</comment>
<evidence type="ECO:0000313" key="3">
    <source>
        <dbReference type="Proteomes" id="UP000265520"/>
    </source>
</evidence>
<dbReference type="InterPro" id="IPR036397">
    <property type="entry name" value="RNaseH_sf"/>
</dbReference>
<sequence>MALYVPQFMFINELKQDLEADGTFQELRDRIEADPAGNPGYTVKNGLILYQGRIWISQTSHFKSLLLKEFNETPIGGHAGIIKTLKRLAANFYWSDMRKDVKQFIASCVICQQTKYSTTKPGGLLQSLPIPSNVWEDISMYFVTGLPQSNGYSVILVVVDRFSKAVHLGALPAQFTAYKVAELFINMVCKIHGFPRSIVSDRDPIFISKFWADLFKFSGTLLRMSSSYHPQTNEFLLPPTNGWTNGGYQPHH</sequence>
<dbReference type="Proteomes" id="UP000265520">
    <property type="component" value="Unassembled WGS sequence"/>
</dbReference>
<dbReference type="PROSITE" id="PS50994">
    <property type="entry name" value="INTEGRASE"/>
    <property type="match status" value="1"/>
</dbReference>
<dbReference type="GO" id="GO:0015074">
    <property type="term" value="P:DNA integration"/>
    <property type="evidence" value="ECO:0007669"/>
    <property type="project" value="InterPro"/>
</dbReference>
<evidence type="ECO:0000259" key="1">
    <source>
        <dbReference type="PROSITE" id="PS50994"/>
    </source>
</evidence>
<dbReference type="EMBL" id="LXQA010056161">
    <property type="protein sequence ID" value="MCI04680.1"/>
    <property type="molecule type" value="Genomic_DNA"/>
</dbReference>
<dbReference type="Gene3D" id="1.10.340.70">
    <property type="match status" value="1"/>
</dbReference>
<dbReference type="AlphaFoldDB" id="A0A392NZJ0"/>
<name>A0A392NZJ0_9FABA</name>
<dbReference type="Pfam" id="PF17921">
    <property type="entry name" value="Integrase_H2C2"/>
    <property type="match status" value="1"/>
</dbReference>
<dbReference type="InterPro" id="IPR041588">
    <property type="entry name" value="Integrase_H2C2"/>
</dbReference>
<feature type="domain" description="Integrase catalytic" evidence="1">
    <location>
        <begin position="125"/>
        <end position="233"/>
    </location>
</feature>
<dbReference type="PANTHER" id="PTHR35046">
    <property type="entry name" value="ZINC KNUCKLE (CCHC-TYPE) FAMILY PROTEIN"/>
    <property type="match status" value="1"/>
</dbReference>
<dbReference type="Pfam" id="PF00665">
    <property type="entry name" value="rve"/>
    <property type="match status" value="1"/>
</dbReference>
<protein>
    <submittedName>
        <fullName evidence="2">Transposon TF2-1 polyprotein</fullName>
    </submittedName>
</protein>
<dbReference type="GO" id="GO:0003676">
    <property type="term" value="F:nucleic acid binding"/>
    <property type="evidence" value="ECO:0007669"/>
    <property type="project" value="InterPro"/>
</dbReference>
<proteinExistence type="predicted"/>
<reference evidence="2 3" key="1">
    <citation type="journal article" date="2018" name="Front. Plant Sci.">
        <title>Red Clover (Trifolium pratense) and Zigzag Clover (T. medium) - A Picture of Genomic Similarities and Differences.</title>
        <authorList>
            <person name="Dluhosova J."/>
            <person name="Istvanek J."/>
            <person name="Nedelnik J."/>
            <person name="Repkova J."/>
        </authorList>
    </citation>
    <scope>NUCLEOTIDE SEQUENCE [LARGE SCALE GENOMIC DNA]</scope>
    <source>
        <strain evidence="3">cv. 10/8</strain>
        <tissue evidence="2">Leaf</tissue>
    </source>
</reference>
<dbReference type="SUPFAM" id="SSF53098">
    <property type="entry name" value="Ribonuclease H-like"/>
    <property type="match status" value="1"/>
</dbReference>
<dbReference type="PANTHER" id="PTHR35046:SF18">
    <property type="entry name" value="RNA-DIRECTED DNA POLYMERASE"/>
    <property type="match status" value="1"/>
</dbReference>
<evidence type="ECO:0000313" key="2">
    <source>
        <dbReference type="EMBL" id="MCI04680.1"/>
    </source>
</evidence>
<organism evidence="2 3">
    <name type="scientific">Trifolium medium</name>
    <dbReference type="NCBI Taxonomy" id="97028"/>
    <lineage>
        <taxon>Eukaryota</taxon>
        <taxon>Viridiplantae</taxon>
        <taxon>Streptophyta</taxon>
        <taxon>Embryophyta</taxon>
        <taxon>Tracheophyta</taxon>
        <taxon>Spermatophyta</taxon>
        <taxon>Magnoliopsida</taxon>
        <taxon>eudicotyledons</taxon>
        <taxon>Gunneridae</taxon>
        <taxon>Pentapetalae</taxon>
        <taxon>rosids</taxon>
        <taxon>fabids</taxon>
        <taxon>Fabales</taxon>
        <taxon>Fabaceae</taxon>
        <taxon>Papilionoideae</taxon>
        <taxon>50 kb inversion clade</taxon>
        <taxon>NPAAA clade</taxon>
        <taxon>Hologalegina</taxon>
        <taxon>IRL clade</taxon>
        <taxon>Trifolieae</taxon>
        <taxon>Trifolium</taxon>
    </lineage>
</organism>
<accession>A0A392NZJ0</accession>